<dbReference type="EMBL" id="JAHCMY010000008">
    <property type="protein sequence ID" value="MBS9525128.1"/>
    <property type="molecule type" value="Genomic_DNA"/>
</dbReference>
<dbReference type="FunFam" id="3.20.20.70:FF:000037">
    <property type="entry name" value="Tryptophan synthase alpha chain"/>
    <property type="match status" value="1"/>
</dbReference>
<dbReference type="Proteomes" id="UP001319104">
    <property type="component" value="Unassembled WGS sequence"/>
</dbReference>
<keyword evidence="7 9" id="KW-0456">Lyase</keyword>
<dbReference type="HAMAP" id="MF_00131">
    <property type="entry name" value="Trp_synth_alpha"/>
    <property type="match status" value="1"/>
</dbReference>
<evidence type="ECO:0000256" key="5">
    <source>
        <dbReference type="ARBA" id="ARBA00022822"/>
    </source>
</evidence>
<dbReference type="NCBIfam" id="TIGR00262">
    <property type="entry name" value="trpA"/>
    <property type="match status" value="1"/>
</dbReference>
<keyword evidence="12" id="KW-1185">Reference proteome</keyword>
<comment type="subunit">
    <text evidence="3 9">Tetramer of two alpha and two beta chains.</text>
</comment>
<evidence type="ECO:0000256" key="2">
    <source>
        <dbReference type="ARBA" id="ARBA00004733"/>
    </source>
</evidence>
<dbReference type="PROSITE" id="PS00167">
    <property type="entry name" value="TRP_SYNTHASE_ALPHA"/>
    <property type="match status" value="1"/>
</dbReference>
<comment type="pathway">
    <text evidence="2 9">Amino-acid biosynthesis; L-tryptophan biosynthesis; L-tryptophan from chorismate: step 5/5.</text>
</comment>
<sequence length="271" mass="30094">MKTKNRIDTLFRNKQKNVLSIYFTAGYPKLEDTVPVMEAIEAGGADIIEVGMPFSDPVADGPTIQESNKIALDNGMSLKKLFAQLAEMRKTVSLPVILMGYLNPIIQFGVEKFCQKCQEVGVDGLILPDLPMQQFLDEFKEVFSRYGLRNTFLISPQTSDERIKAIDEHSDSFIYMVSSHSITGAKSGITQEQERYFERVGQLGIQNPRLIGFGISDHESFTKASKHAHGAIIGSAFIKVLNNASPESLNNDIGIFIKGIKNGEYDYTSKA</sequence>
<dbReference type="EC" id="4.2.1.20" evidence="9"/>
<dbReference type="AlphaFoldDB" id="A0AAP2G5Z8"/>
<dbReference type="RefSeq" id="WP_213945988.1">
    <property type="nucleotide sequence ID" value="NZ_JAHCMY010000008.1"/>
</dbReference>
<reference evidence="11 12" key="1">
    <citation type="submission" date="2021-05" db="EMBL/GenBank/DDBJ databases">
        <authorList>
            <person name="Zhang Z.D."/>
            <person name="Osman G."/>
        </authorList>
    </citation>
    <scope>NUCLEOTIDE SEQUENCE [LARGE SCALE GENOMIC DNA]</scope>
    <source>
        <strain evidence="11 12">KCTC 32217</strain>
    </source>
</reference>
<comment type="caution">
    <text evidence="11">The sequence shown here is derived from an EMBL/GenBank/DDBJ whole genome shotgun (WGS) entry which is preliminary data.</text>
</comment>
<evidence type="ECO:0000256" key="8">
    <source>
        <dbReference type="ARBA" id="ARBA00049047"/>
    </source>
</evidence>
<keyword evidence="6 9" id="KW-0057">Aromatic amino acid biosynthesis</keyword>
<evidence type="ECO:0000256" key="6">
    <source>
        <dbReference type="ARBA" id="ARBA00023141"/>
    </source>
</evidence>
<comment type="catalytic activity">
    <reaction evidence="8 9">
        <text>(1S,2R)-1-C-(indol-3-yl)glycerol 3-phosphate + L-serine = D-glyceraldehyde 3-phosphate + L-tryptophan + H2O</text>
        <dbReference type="Rhea" id="RHEA:10532"/>
        <dbReference type="ChEBI" id="CHEBI:15377"/>
        <dbReference type="ChEBI" id="CHEBI:33384"/>
        <dbReference type="ChEBI" id="CHEBI:57912"/>
        <dbReference type="ChEBI" id="CHEBI:58866"/>
        <dbReference type="ChEBI" id="CHEBI:59776"/>
        <dbReference type="EC" id="4.2.1.20"/>
    </reaction>
</comment>
<evidence type="ECO:0000313" key="12">
    <source>
        <dbReference type="Proteomes" id="UP001319104"/>
    </source>
</evidence>
<evidence type="ECO:0000256" key="9">
    <source>
        <dbReference type="HAMAP-Rule" id="MF_00131"/>
    </source>
</evidence>
<protein>
    <recommendedName>
        <fullName evidence="9">Tryptophan synthase alpha chain</fullName>
        <ecNumber evidence="9">4.2.1.20</ecNumber>
    </recommendedName>
</protein>
<dbReference type="InterPro" id="IPR018204">
    <property type="entry name" value="Trp_synthase_alpha_AS"/>
</dbReference>
<evidence type="ECO:0000256" key="1">
    <source>
        <dbReference type="ARBA" id="ARBA00003365"/>
    </source>
</evidence>
<comment type="function">
    <text evidence="1 9">The alpha subunit is responsible for the aldol cleavage of indoleglycerol phosphate to indole and glyceraldehyde 3-phosphate.</text>
</comment>
<dbReference type="GO" id="GO:0004834">
    <property type="term" value="F:tryptophan synthase activity"/>
    <property type="evidence" value="ECO:0007669"/>
    <property type="project" value="UniProtKB-UniRule"/>
</dbReference>
<feature type="active site" description="Proton acceptor" evidence="9">
    <location>
        <position position="60"/>
    </location>
</feature>
<dbReference type="InterPro" id="IPR011060">
    <property type="entry name" value="RibuloseP-bd_barrel"/>
</dbReference>
<dbReference type="SUPFAM" id="SSF51366">
    <property type="entry name" value="Ribulose-phoshate binding barrel"/>
    <property type="match status" value="1"/>
</dbReference>
<evidence type="ECO:0000256" key="4">
    <source>
        <dbReference type="ARBA" id="ARBA00022605"/>
    </source>
</evidence>
<organism evidence="11 12">
    <name type="scientific">Litoribacter ruber</name>
    <dbReference type="NCBI Taxonomy" id="702568"/>
    <lineage>
        <taxon>Bacteria</taxon>
        <taxon>Pseudomonadati</taxon>
        <taxon>Bacteroidota</taxon>
        <taxon>Cytophagia</taxon>
        <taxon>Cytophagales</taxon>
        <taxon>Cyclobacteriaceae</taxon>
        <taxon>Litoribacter</taxon>
    </lineage>
</organism>
<dbReference type="PANTHER" id="PTHR43406">
    <property type="entry name" value="TRYPTOPHAN SYNTHASE, ALPHA CHAIN"/>
    <property type="match status" value="1"/>
</dbReference>
<keyword evidence="4 9" id="KW-0028">Amino-acid biosynthesis</keyword>
<gene>
    <name evidence="9" type="primary">trpA</name>
    <name evidence="11" type="ORF">KI659_13995</name>
</gene>
<feature type="active site" description="Proton acceptor" evidence="9">
    <location>
        <position position="49"/>
    </location>
</feature>
<evidence type="ECO:0000256" key="3">
    <source>
        <dbReference type="ARBA" id="ARBA00011270"/>
    </source>
</evidence>
<dbReference type="InterPro" id="IPR013785">
    <property type="entry name" value="Aldolase_TIM"/>
</dbReference>
<proteinExistence type="inferred from homology"/>
<accession>A0AAP2G5Z8</accession>
<evidence type="ECO:0000256" key="10">
    <source>
        <dbReference type="RuleBase" id="RU003662"/>
    </source>
</evidence>
<evidence type="ECO:0000256" key="7">
    <source>
        <dbReference type="ARBA" id="ARBA00023239"/>
    </source>
</evidence>
<dbReference type="GO" id="GO:0005829">
    <property type="term" value="C:cytosol"/>
    <property type="evidence" value="ECO:0007669"/>
    <property type="project" value="TreeGrafter"/>
</dbReference>
<name>A0AAP2G5Z8_9BACT</name>
<dbReference type="InterPro" id="IPR002028">
    <property type="entry name" value="Trp_synthase_suA"/>
</dbReference>
<evidence type="ECO:0000313" key="11">
    <source>
        <dbReference type="EMBL" id="MBS9525128.1"/>
    </source>
</evidence>
<comment type="similarity">
    <text evidence="9 10">Belongs to the TrpA family.</text>
</comment>
<dbReference type="CDD" id="cd04724">
    <property type="entry name" value="Tryptophan_synthase_alpha"/>
    <property type="match status" value="1"/>
</dbReference>
<dbReference type="PANTHER" id="PTHR43406:SF1">
    <property type="entry name" value="TRYPTOPHAN SYNTHASE ALPHA CHAIN, CHLOROPLASTIC"/>
    <property type="match status" value="1"/>
</dbReference>
<dbReference type="Gene3D" id="3.20.20.70">
    <property type="entry name" value="Aldolase class I"/>
    <property type="match status" value="1"/>
</dbReference>
<dbReference type="Pfam" id="PF00290">
    <property type="entry name" value="Trp_syntA"/>
    <property type="match status" value="1"/>
</dbReference>
<keyword evidence="5 9" id="KW-0822">Tryptophan biosynthesis</keyword>